<evidence type="ECO:0000256" key="4">
    <source>
        <dbReference type="PIRSR" id="PIRSR001365-1"/>
    </source>
</evidence>
<evidence type="ECO:0000313" key="5">
    <source>
        <dbReference type="EMBL" id="NEX45418.1"/>
    </source>
</evidence>
<accession>A0A6B3RKL0</accession>
<gene>
    <name evidence="5" type="ORF">G3572_04325</name>
</gene>
<protein>
    <submittedName>
        <fullName evidence="5">Dihydrodipicolinate synthase family protein</fullName>
    </submittedName>
</protein>
<keyword evidence="2 3" id="KW-0456">Lyase</keyword>
<name>A0A6B3RKL0_9RHOB</name>
<sequence>MTHAMQGIFPVVITPFHADNTIDWEGYGNLIEWYIDNGSHGLFAVCQSSEMLFLSLEERVALARFTVDRVGGRLPVVASGHISDSMADQKAELRAMAETGVDAVVLVTNRLASADEDSSLFRARLDDLLTALPSDLSLGLYECPAPYRRLLTDDEVSWCAQSGRFAFLKDVTCDLDHVKRRLALVKGTPLAINNANAAIAWPAIQAGGHGFSGVMNNFHPDLYRWLIDHGRGHPELAAELDTFLVLSAMSEGMGYPKLAKHFHRRIGTFGCVHSRTIPYDIAAKHWAVEVVLDQIVEGAARFRSRIAALG</sequence>
<dbReference type="AlphaFoldDB" id="A0A6B3RKL0"/>
<feature type="active site" description="Proton donor/acceptor" evidence="4">
    <location>
        <position position="141"/>
    </location>
</feature>
<dbReference type="InterPro" id="IPR013785">
    <property type="entry name" value="Aldolase_TIM"/>
</dbReference>
<dbReference type="Pfam" id="PF00701">
    <property type="entry name" value="DHDPS"/>
    <property type="match status" value="1"/>
</dbReference>
<dbReference type="Gene3D" id="3.20.20.70">
    <property type="entry name" value="Aldolase class I"/>
    <property type="match status" value="1"/>
</dbReference>
<evidence type="ECO:0000256" key="2">
    <source>
        <dbReference type="ARBA" id="ARBA00023239"/>
    </source>
</evidence>
<dbReference type="CDD" id="cd00408">
    <property type="entry name" value="DHDPS-like"/>
    <property type="match status" value="1"/>
</dbReference>
<comment type="caution">
    <text evidence="5">The sequence shown here is derived from an EMBL/GenBank/DDBJ whole genome shotgun (WGS) entry which is preliminary data.</text>
</comment>
<keyword evidence="6" id="KW-1185">Reference proteome</keyword>
<dbReference type="SMART" id="SM01130">
    <property type="entry name" value="DHDPS"/>
    <property type="match status" value="1"/>
</dbReference>
<evidence type="ECO:0000313" key="6">
    <source>
        <dbReference type="Proteomes" id="UP000481421"/>
    </source>
</evidence>
<dbReference type="SUPFAM" id="SSF51569">
    <property type="entry name" value="Aldolase"/>
    <property type="match status" value="1"/>
</dbReference>
<dbReference type="PIRSF" id="PIRSF001365">
    <property type="entry name" value="DHDPS"/>
    <property type="match status" value="1"/>
</dbReference>
<evidence type="ECO:0000256" key="3">
    <source>
        <dbReference type="PIRNR" id="PIRNR001365"/>
    </source>
</evidence>
<dbReference type="PANTHER" id="PTHR12128">
    <property type="entry name" value="DIHYDRODIPICOLINATE SYNTHASE"/>
    <property type="match status" value="1"/>
</dbReference>
<dbReference type="InterPro" id="IPR002220">
    <property type="entry name" value="DapA-like"/>
</dbReference>
<proteinExistence type="inferred from homology"/>
<dbReference type="PANTHER" id="PTHR12128:SF66">
    <property type="entry name" value="4-HYDROXY-2-OXOGLUTARATE ALDOLASE, MITOCHONDRIAL"/>
    <property type="match status" value="1"/>
</dbReference>
<dbReference type="GO" id="GO:0008840">
    <property type="term" value="F:4-hydroxy-tetrahydrodipicolinate synthase activity"/>
    <property type="evidence" value="ECO:0007669"/>
    <property type="project" value="TreeGrafter"/>
</dbReference>
<evidence type="ECO:0000256" key="1">
    <source>
        <dbReference type="ARBA" id="ARBA00007592"/>
    </source>
</evidence>
<dbReference type="EMBL" id="JAAIKE010000001">
    <property type="protein sequence ID" value="NEX45418.1"/>
    <property type="molecule type" value="Genomic_DNA"/>
</dbReference>
<dbReference type="Proteomes" id="UP000481421">
    <property type="component" value="Unassembled WGS sequence"/>
</dbReference>
<feature type="active site" description="Schiff-base intermediate with substrate" evidence="4">
    <location>
        <position position="169"/>
    </location>
</feature>
<comment type="similarity">
    <text evidence="1 3">Belongs to the DapA family.</text>
</comment>
<organism evidence="5 6">
    <name type="scientific">Pseudotabrizicola algicola</name>
    <dbReference type="NCBI Taxonomy" id="2709381"/>
    <lineage>
        <taxon>Bacteria</taxon>
        <taxon>Pseudomonadati</taxon>
        <taxon>Pseudomonadota</taxon>
        <taxon>Alphaproteobacteria</taxon>
        <taxon>Rhodobacterales</taxon>
        <taxon>Paracoccaceae</taxon>
        <taxon>Pseudotabrizicola</taxon>
    </lineage>
</organism>
<reference evidence="5 6" key="1">
    <citation type="submission" date="2020-02" db="EMBL/GenBank/DDBJ databases">
        <title>Rhodobacter algicola sp. nov., isolated from microalga culture.</title>
        <authorList>
            <person name="Park C.-Y."/>
        </authorList>
    </citation>
    <scope>NUCLEOTIDE SEQUENCE [LARGE SCALE GENOMIC DNA]</scope>
    <source>
        <strain evidence="5 6">ETT8</strain>
    </source>
</reference>
<dbReference type="RefSeq" id="WP_164609416.1">
    <property type="nucleotide sequence ID" value="NZ_JAAIKE010000001.1"/>
</dbReference>